<accession>A0AAE1HJ64</accession>
<evidence type="ECO:0000313" key="4">
    <source>
        <dbReference type="Proteomes" id="UP001219518"/>
    </source>
</evidence>
<keyword evidence="2" id="KW-0812">Transmembrane</keyword>
<keyword evidence="4" id="KW-1185">Reference proteome</keyword>
<protein>
    <submittedName>
        <fullName evidence="3">Uncharacterized protein</fullName>
    </submittedName>
</protein>
<gene>
    <name evidence="3" type="ORF">KUF71_011799</name>
</gene>
<evidence type="ECO:0000256" key="2">
    <source>
        <dbReference type="SAM" id="Phobius"/>
    </source>
</evidence>
<keyword evidence="2" id="KW-1133">Transmembrane helix</keyword>
<sequence length="273" mass="30424">MFGKVLENTTRWKRAKRKAAKDVVELLENEPDGFDSLTPSSTSDSDFCENVQNFKTLVNFNQIDSPVDNIQKTFTSSPCSFQTDSSLSKADSVVDPNDLSASNQTGSSLVYLNTFHESISAHTGGAQNESFSSDSDDTDQMDDLFDDADATNDSPESSLKAALIVWTLTHKIGRNDLTDLLHILRDHNHPNLPLSSKTLMKTPRSTVNFFTTLGAGLFWYYGILQCLFPRLSTQYFEKLKNRNFEIDMFVDGVSPYKSVKIVLWPICGCLASS</sequence>
<dbReference type="AlphaFoldDB" id="A0AAE1HJ64"/>
<feature type="transmembrane region" description="Helical" evidence="2">
    <location>
        <begin position="207"/>
        <end position="228"/>
    </location>
</feature>
<feature type="compositionally biased region" description="Acidic residues" evidence="1">
    <location>
        <begin position="134"/>
        <end position="150"/>
    </location>
</feature>
<proteinExistence type="predicted"/>
<reference evidence="3" key="1">
    <citation type="submission" date="2021-07" db="EMBL/GenBank/DDBJ databases">
        <authorList>
            <person name="Catto M.A."/>
            <person name="Jacobson A."/>
            <person name="Kennedy G."/>
            <person name="Labadie P."/>
            <person name="Hunt B.G."/>
            <person name="Srinivasan R."/>
        </authorList>
    </citation>
    <scope>NUCLEOTIDE SEQUENCE</scope>
    <source>
        <strain evidence="3">PL_HMW_Pooled</strain>
        <tissue evidence="3">Head</tissue>
    </source>
</reference>
<comment type="caution">
    <text evidence="3">The sequence shown here is derived from an EMBL/GenBank/DDBJ whole genome shotgun (WGS) entry which is preliminary data.</text>
</comment>
<feature type="region of interest" description="Disordered" evidence="1">
    <location>
        <begin position="123"/>
        <end position="155"/>
    </location>
</feature>
<evidence type="ECO:0000313" key="3">
    <source>
        <dbReference type="EMBL" id="KAK3922330.1"/>
    </source>
</evidence>
<dbReference type="EMBL" id="JAHWGI010001089">
    <property type="protein sequence ID" value="KAK3922330.1"/>
    <property type="molecule type" value="Genomic_DNA"/>
</dbReference>
<name>A0AAE1HJ64_9NEOP</name>
<reference evidence="3" key="2">
    <citation type="journal article" date="2023" name="BMC Genomics">
        <title>Pest status, molecular evolution, and epigenetic factors derived from the genome assembly of Frankliniella fusca, a thysanopteran phytovirus vector.</title>
        <authorList>
            <person name="Catto M.A."/>
            <person name="Labadie P.E."/>
            <person name="Jacobson A.L."/>
            <person name="Kennedy G.G."/>
            <person name="Srinivasan R."/>
            <person name="Hunt B.G."/>
        </authorList>
    </citation>
    <scope>NUCLEOTIDE SEQUENCE</scope>
    <source>
        <strain evidence="3">PL_HMW_Pooled</strain>
    </source>
</reference>
<organism evidence="3 4">
    <name type="scientific">Frankliniella fusca</name>
    <dbReference type="NCBI Taxonomy" id="407009"/>
    <lineage>
        <taxon>Eukaryota</taxon>
        <taxon>Metazoa</taxon>
        <taxon>Ecdysozoa</taxon>
        <taxon>Arthropoda</taxon>
        <taxon>Hexapoda</taxon>
        <taxon>Insecta</taxon>
        <taxon>Pterygota</taxon>
        <taxon>Neoptera</taxon>
        <taxon>Paraneoptera</taxon>
        <taxon>Thysanoptera</taxon>
        <taxon>Terebrantia</taxon>
        <taxon>Thripoidea</taxon>
        <taxon>Thripidae</taxon>
        <taxon>Frankliniella</taxon>
    </lineage>
</organism>
<keyword evidence="2" id="KW-0472">Membrane</keyword>
<dbReference type="Proteomes" id="UP001219518">
    <property type="component" value="Unassembled WGS sequence"/>
</dbReference>
<evidence type="ECO:0000256" key="1">
    <source>
        <dbReference type="SAM" id="MobiDB-lite"/>
    </source>
</evidence>